<dbReference type="AlphaFoldDB" id="A0A1A6GB32"/>
<evidence type="ECO:0000256" key="2">
    <source>
        <dbReference type="ARBA" id="ARBA00022679"/>
    </source>
</evidence>
<keyword evidence="7" id="KW-1185">Reference proteome</keyword>
<dbReference type="Gene3D" id="1.10.510.10">
    <property type="entry name" value="Transferase(Phosphotransferase) domain 1"/>
    <property type="match status" value="1"/>
</dbReference>
<dbReference type="GO" id="GO:0009966">
    <property type="term" value="P:regulation of signal transduction"/>
    <property type="evidence" value="ECO:0007669"/>
    <property type="project" value="TreeGrafter"/>
</dbReference>
<dbReference type="InterPro" id="IPR011009">
    <property type="entry name" value="Kinase-like_dom_sf"/>
</dbReference>
<keyword evidence="2" id="KW-0808">Transferase</keyword>
<dbReference type="PANTHER" id="PTHR24355:SF27">
    <property type="entry name" value="G PROTEIN-COUPLED RECEPTOR KINASE 5"/>
    <property type="match status" value="1"/>
</dbReference>
<dbReference type="GO" id="GO:0004674">
    <property type="term" value="F:protein serine/threonine kinase activity"/>
    <property type="evidence" value="ECO:0007669"/>
    <property type="project" value="UniProtKB-KW"/>
</dbReference>
<evidence type="ECO:0000256" key="4">
    <source>
        <dbReference type="ARBA" id="ARBA00022777"/>
    </source>
</evidence>
<accession>A0A1A6GB32</accession>
<proteinExistence type="predicted"/>
<dbReference type="Proteomes" id="UP000092124">
    <property type="component" value="Unassembled WGS sequence"/>
</dbReference>
<evidence type="ECO:0000313" key="7">
    <source>
        <dbReference type="Proteomes" id="UP000092124"/>
    </source>
</evidence>
<dbReference type="SUPFAM" id="SSF56112">
    <property type="entry name" value="Protein kinase-like (PK-like)"/>
    <property type="match status" value="1"/>
</dbReference>
<comment type="caution">
    <text evidence="6">The sequence shown here is derived from an EMBL/GenBank/DDBJ whole genome shotgun (WGS) entry which is preliminary data.</text>
</comment>
<keyword evidence="1" id="KW-0723">Serine/threonine-protein kinase</keyword>
<keyword evidence="5" id="KW-0067">ATP-binding</keyword>
<evidence type="ECO:0000313" key="6">
    <source>
        <dbReference type="EMBL" id="OBS63443.1"/>
    </source>
</evidence>
<dbReference type="GO" id="GO:0005524">
    <property type="term" value="F:ATP binding"/>
    <property type="evidence" value="ECO:0007669"/>
    <property type="project" value="UniProtKB-KW"/>
</dbReference>
<protein>
    <recommendedName>
        <fullName evidence="8">AGC-kinase C-terminal domain-containing protein</fullName>
    </recommendedName>
</protein>
<name>A0A1A6GB32_NEOLE</name>
<evidence type="ECO:0008006" key="8">
    <source>
        <dbReference type="Google" id="ProtNLM"/>
    </source>
</evidence>
<evidence type="ECO:0000256" key="3">
    <source>
        <dbReference type="ARBA" id="ARBA00022741"/>
    </source>
</evidence>
<keyword evidence="4" id="KW-0418">Kinase</keyword>
<dbReference type="EMBL" id="LZPO01099884">
    <property type="protein sequence ID" value="OBS63443.1"/>
    <property type="molecule type" value="Genomic_DNA"/>
</dbReference>
<dbReference type="OrthoDB" id="1278353at2759"/>
<keyword evidence="3" id="KW-0547">Nucleotide-binding</keyword>
<dbReference type="STRING" id="56216.A0A1A6GB32"/>
<evidence type="ECO:0000256" key="1">
    <source>
        <dbReference type="ARBA" id="ARBA00022527"/>
    </source>
</evidence>
<organism evidence="6 7">
    <name type="scientific">Neotoma lepida</name>
    <name type="common">Desert woodrat</name>
    <dbReference type="NCBI Taxonomy" id="56216"/>
    <lineage>
        <taxon>Eukaryota</taxon>
        <taxon>Metazoa</taxon>
        <taxon>Chordata</taxon>
        <taxon>Craniata</taxon>
        <taxon>Vertebrata</taxon>
        <taxon>Euteleostomi</taxon>
        <taxon>Mammalia</taxon>
        <taxon>Eutheria</taxon>
        <taxon>Euarchontoglires</taxon>
        <taxon>Glires</taxon>
        <taxon>Rodentia</taxon>
        <taxon>Myomorpha</taxon>
        <taxon>Muroidea</taxon>
        <taxon>Cricetidae</taxon>
        <taxon>Neotominae</taxon>
        <taxon>Neotoma</taxon>
    </lineage>
</organism>
<dbReference type="GO" id="GO:0005737">
    <property type="term" value="C:cytoplasm"/>
    <property type="evidence" value="ECO:0007669"/>
    <property type="project" value="TreeGrafter"/>
</dbReference>
<sequence>MQCDKPIEQGTTAMIKCITDVLGRWRDPTSQSHGTFLSQLLTKDSKQRLGCQEEGAAEVKRHPFFGNMNFKCLEAGMLDLPFIPDVSSHHMLPAMLLTTQCCASPGT</sequence>
<reference evidence="6 7" key="1">
    <citation type="submission" date="2016-06" db="EMBL/GenBank/DDBJ databases">
        <title>The Draft Genome Sequence and Annotation of the Desert Woodrat Neotoma lepida.</title>
        <authorList>
            <person name="Campbell M."/>
            <person name="Oakeson K.F."/>
            <person name="Yandell M."/>
            <person name="Halpert J.R."/>
            <person name="Dearing D."/>
        </authorList>
    </citation>
    <scope>NUCLEOTIDE SEQUENCE [LARGE SCALE GENOMIC DNA]</scope>
    <source>
        <strain evidence="6">417</strain>
        <tissue evidence="6">Liver</tissue>
    </source>
</reference>
<evidence type="ECO:0000256" key="5">
    <source>
        <dbReference type="ARBA" id="ARBA00022840"/>
    </source>
</evidence>
<dbReference type="PANTHER" id="PTHR24355">
    <property type="entry name" value="G PROTEIN-COUPLED RECEPTOR KINASE/RIBOSOMAL PROTEIN S6 KINASE"/>
    <property type="match status" value="1"/>
</dbReference>
<gene>
    <name evidence="6" type="ORF">A6R68_07997</name>
</gene>